<feature type="binding site" evidence="8">
    <location>
        <position position="1297"/>
    </location>
    <ligand>
        <name>Zn(2+)</name>
        <dbReference type="ChEBI" id="CHEBI:29105"/>
        <note>catalytic</note>
    </ligand>
</feature>
<feature type="active site" evidence="8">
    <location>
        <position position="1294"/>
    </location>
</feature>
<evidence type="ECO:0000256" key="4">
    <source>
        <dbReference type="ARBA" id="ARBA00022833"/>
    </source>
</evidence>
<evidence type="ECO:0000256" key="5">
    <source>
        <dbReference type="ARBA" id="ARBA00023049"/>
    </source>
</evidence>
<accession>A0A6J8A1P7</accession>
<feature type="compositionally biased region" description="Polar residues" evidence="9">
    <location>
        <begin position="951"/>
        <end position="966"/>
    </location>
</feature>
<feature type="compositionally biased region" description="Polar residues" evidence="9">
    <location>
        <begin position="69"/>
        <end position="107"/>
    </location>
</feature>
<evidence type="ECO:0000256" key="8">
    <source>
        <dbReference type="PROSITE-ProRule" id="PRU00276"/>
    </source>
</evidence>
<dbReference type="SUPFAM" id="SSF55486">
    <property type="entry name" value="Metalloproteases ('zincins'), catalytic domain"/>
    <property type="match status" value="1"/>
</dbReference>
<evidence type="ECO:0000256" key="9">
    <source>
        <dbReference type="SAM" id="MobiDB-lite"/>
    </source>
</evidence>
<evidence type="ECO:0000256" key="2">
    <source>
        <dbReference type="ARBA" id="ARBA00022723"/>
    </source>
</evidence>
<organism evidence="11 12">
    <name type="scientific">Mytilus coruscus</name>
    <name type="common">Sea mussel</name>
    <dbReference type="NCBI Taxonomy" id="42192"/>
    <lineage>
        <taxon>Eukaryota</taxon>
        <taxon>Metazoa</taxon>
        <taxon>Spiralia</taxon>
        <taxon>Lophotrochozoa</taxon>
        <taxon>Mollusca</taxon>
        <taxon>Bivalvia</taxon>
        <taxon>Autobranchia</taxon>
        <taxon>Pteriomorphia</taxon>
        <taxon>Mytilida</taxon>
        <taxon>Mytiloidea</taxon>
        <taxon>Mytilidae</taxon>
        <taxon>Mytilinae</taxon>
        <taxon>Mytilus</taxon>
    </lineage>
</organism>
<keyword evidence="2 8" id="KW-0479">Metal-binding</keyword>
<dbReference type="Gene3D" id="3.40.390.10">
    <property type="entry name" value="Collagenase (Catalytic Domain)"/>
    <property type="match status" value="1"/>
</dbReference>
<evidence type="ECO:0000256" key="3">
    <source>
        <dbReference type="ARBA" id="ARBA00022801"/>
    </source>
</evidence>
<dbReference type="SMART" id="SM00608">
    <property type="entry name" value="ACR"/>
    <property type="match status" value="1"/>
</dbReference>
<dbReference type="OrthoDB" id="6134861at2759"/>
<dbReference type="PANTHER" id="PTHR11905">
    <property type="entry name" value="ADAM A DISINTEGRIN AND METALLOPROTEASE DOMAIN"/>
    <property type="match status" value="1"/>
</dbReference>
<keyword evidence="3" id="KW-0378">Hydrolase</keyword>
<evidence type="ECO:0000313" key="11">
    <source>
        <dbReference type="EMBL" id="CAC5358724.1"/>
    </source>
</evidence>
<dbReference type="GO" id="GO:0046872">
    <property type="term" value="F:metal ion binding"/>
    <property type="evidence" value="ECO:0007669"/>
    <property type="project" value="UniProtKB-KW"/>
</dbReference>
<dbReference type="InterPro" id="IPR024079">
    <property type="entry name" value="MetalloPept_cat_dom_sf"/>
</dbReference>
<evidence type="ECO:0000256" key="6">
    <source>
        <dbReference type="ARBA" id="ARBA00023157"/>
    </source>
</evidence>
<keyword evidence="12" id="KW-1185">Reference proteome</keyword>
<dbReference type="PANTHER" id="PTHR11905:SF159">
    <property type="entry name" value="ADAM METALLOPROTEASE"/>
    <property type="match status" value="1"/>
</dbReference>
<keyword evidence="5" id="KW-0482">Metalloprotease</keyword>
<feature type="compositionally biased region" description="Basic residues" evidence="9">
    <location>
        <begin position="862"/>
        <end position="879"/>
    </location>
</feature>
<keyword evidence="6" id="KW-1015">Disulfide bond</keyword>
<dbReference type="EMBL" id="CACVKT020000393">
    <property type="protein sequence ID" value="CAC5358724.1"/>
    <property type="molecule type" value="Genomic_DNA"/>
</dbReference>
<evidence type="ECO:0000313" key="12">
    <source>
        <dbReference type="Proteomes" id="UP000507470"/>
    </source>
</evidence>
<dbReference type="InterPro" id="IPR001590">
    <property type="entry name" value="Peptidase_M12B"/>
</dbReference>
<sequence>MNSYQWTTVSSTLRIPSIVPVVSEEFVKLTITTYTSIGARYKRSNPRNSTVGQGNQSKFLNSEPLVNSVGASNHTGSPSSRQPISSNGQGTPTGLNTKGAATNQPGSGSPVVPAGSTVPRNPIGSYLLPYDLRVTFILGNDTVHLDLVKNKQFGKNIVPVFTKFSDGSIVQHGLSAVKHVGSYYTDKDHTHNLHLECMSNTSSTCTHYKIFGSFEHNSDMHMIEPKVQPIDLGDECEHLHRVVKTDHINGVKFDHLPLTGVKNDPAPTSLPANMNHSAPTNIVTIPSNKNNSTPMNIALIPPDKNHSAPATTMSTPANNNHSTPPNITKIPTKNEHHTPMAVLPTNRIHSSPNMKIAPAKKTHRGSMKTKSVPAKKKLASSKEMAPIQAKHPTPTKITSIPAKKKRPVPKSKSLPVKNKIPTPKKITSIPAKTKHSTPKNIISKQNKNKRPAPKIKSIPMNKKRRTSKKITTKPEKKIHSTLKKIASEKDKKKSPAPKLKSIRMKKKHPTLKQIISIPAKTQNRTPKKIQSLKTRKKRPVPKIKAIRVKNKILTPKKIISIPAKKKHSTPQQITSEQVKKKRPAPNIKSIPRKMKHPTQITAIPANKKHSTPTKITPKQAKKENPTLKIPLKKKDLTPKEITSIPAKKTHSTPDKITSGQAKEKRPPANIKSITAKRKHRTTMKISSSPEKETHPTTKRRTSLPAKKKRPVLKNASIPVKKKQPTPKKITSIPAKKITLIPAKKKHNTPKKITQVKPKKESKASKEIPSKKRENPLPDEIIQIPVQKSSTSDKMKSIPERRRPSRFPSKTTKGLHRNRTFKPKADMSETLSSPTHFTRKHRRLRRRKRPKKKRVSAKNVATKYKRHQYSSRKKQRRLKKQLSQNTDISINKRKRKKHHFTKVSENINKGRSLAADHLIKDTSNIINDAGVSTHHLVTTGVREQHSKELQGFQKNKQNTVPQLPNESDTSHDNEEMDKIQEINKPFSENKTMQPHHMFTEPKPSAQTPQQEQFEKQNSKAWASIPGLKIPVDDVILPFDKPLPIIDKQISGNEERKYKTFYPQSKIKGVHHFGKFRDVVNTMWSENTFDREHGGFLENSDSLSKSELNSERASQVDTKINRLASILGQSNHRRKRATGSYNVEVFVIIDFPIYNFWLREENSNSDKALQRVREYYTFLLFGVDNRFKKMSASYRIGVNLVGIYVAKKSSDLSFIKNHLSNGILNADTALSAMKQWVQTNGIPRHDHIMTFTRYDMRSGSFDTSGTAYLNSICTTRSNSIVEERFDFIAATVAAHEIGHALGAVHDGDNNRCSASSGFIMVSISQAMRPPNQKSPWEFSSCTSSEIGLYLDELNKKGSHCMQRTHPSAKNFNAGSLKKLGQTFNVDKQCEFIIGKGSYACRSFIGNSENVCTGLWCKTADMSSTRCILALPAEGTTCGHNKWCIGSSCVYDSRAPSRGTADCAFGDSPGLVLRGKTCTNLLRAEPFQCYSNSIKKNCCESCEKVKTGIPSKYNT</sequence>
<name>A0A6J8A1P7_MYTCO</name>
<feature type="compositionally biased region" description="Basic residues" evidence="9">
    <location>
        <begin position="494"/>
        <end position="510"/>
    </location>
</feature>
<feature type="region of interest" description="Disordered" evidence="9">
    <location>
        <begin position="941"/>
        <end position="972"/>
    </location>
</feature>
<protein>
    <recommendedName>
        <fullName evidence="10">Peptidase M12B domain-containing protein</fullName>
    </recommendedName>
</protein>
<feature type="domain" description="Peptidase M12B" evidence="10">
    <location>
        <begin position="1139"/>
        <end position="1350"/>
    </location>
</feature>
<feature type="compositionally biased region" description="Basic residues" evidence="9">
    <location>
        <begin position="461"/>
        <end position="471"/>
    </location>
</feature>
<feature type="region of interest" description="Disordered" evidence="9">
    <location>
        <begin position="358"/>
        <end position="540"/>
    </location>
</feature>
<dbReference type="PROSITE" id="PS50215">
    <property type="entry name" value="ADAM_MEPRO"/>
    <property type="match status" value="1"/>
</dbReference>
<feature type="compositionally biased region" description="Basic residues" evidence="9">
    <location>
        <begin position="358"/>
        <end position="379"/>
    </location>
</feature>
<feature type="binding site" evidence="8">
    <location>
        <position position="1293"/>
    </location>
    <ligand>
        <name>Zn(2+)</name>
        <dbReference type="ChEBI" id="CHEBI:29105"/>
        <note>catalytic</note>
    </ligand>
</feature>
<dbReference type="GO" id="GO:0006509">
    <property type="term" value="P:membrane protein ectodomain proteolysis"/>
    <property type="evidence" value="ECO:0007669"/>
    <property type="project" value="TreeGrafter"/>
</dbReference>
<dbReference type="Pfam" id="PF13688">
    <property type="entry name" value="Reprolysin_5"/>
    <property type="match status" value="1"/>
</dbReference>
<gene>
    <name evidence="11" type="ORF">MCOR_1853</name>
</gene>
<keyword evidence="4 8" id="KW-0862">Zinc</keyword>
<feature type="region of interest" description="Disordered" evidence="9">
    <location>
        <begin position="66"/>
        <end position="116"/>
    </location>
</feature>
<reference evidence="11 12" key="1">
    <citation type="submission" date="2020-06" db="EMBL/GenBank/DDBJ databases">
        <authorList>
            <person name="Li R."/>
            <person name="Bekaert M."/>
        </authorList>
    </citation>
    <scope>NUCLEOTIDE SEQUENCE [LARGE SCALE GENOMIC DNA]</scope>
    <source>
        <strain evidence="12">wild</strain>
    </source>
</reference>
<evidence type="ECO:0000256" key="1">
    <source>
        <dbReference type="ARBA" id="ARBA00022670"/>
    </source>
</evidence>
<feature type="compositionally biased region" description="Basic and acidic residues" evidence="9">
    <location>
        <begin position="757"/>
        <end position="775"/>
    </location>
</feature>
<keyword evidence="1" id="KW-0645">Protease</keyword>
<evidence type="ECO:0000259" key="10">
    <source>
        <dbReference type="PROSITE" id="PS50215"/>
    </source>
</evidence>
<dbReference type="Proteomes" id="UP000507470">
    <property type="component" value="Unassembled WGS sequence"/>
</dbReference>
<dbReference type="GO" id="GO:0004222">
    <property type="term" value="F:metalloendopeptidase activity"/>
    <property type="evidence" value="ECO:0007669"/>
    <property type="project" value="InterPro"/>
</dbReference>
<feature type="compositionally biased region" description="Basic and acidic residues" evidence="9">
    <location>
        <begin position="790"/>
        <end position="801"/>
    </location>
</feature>
<dbReference type="Pfam" id="PF17771">
    <property type="entry name" value="ADAMTS_CR_2"/>
    <property type="match status" value="1"/>
</dbReference>
<dbReference type="InterPro" id="IPR006586">
    <property type="entry name" value="ADAM_Cys-rich"/>
</dbReference>
<feature type="compositionally biased region" description="Basic residues" evidence="9">
    <location>
        <begin position="836"/>
        <end position="855"/>
    </location>
</feature>
<feature type="binding site" evidence="8">
    <location>
        <position position="1303"/>
    </location>
    <ligand>
        <name>Zn(2+)</name>
        <dbReference type="ChEBI" id="CHEBI:29105"/>
        <note>catalytic</note>
    </ligand>
</feature>
<feature type="compositionally biased region" description="Basic residues" evidence="9">
    <location>
        <begin position="812"/>
        <end position="821"/>
    </location>
</feature>
<keyword evidence="7" id="KW-0325">Glycoprotein</keyword>
<feature type="compositionally biased region" description="Basic residues" evidence="9">
    <location>
        <begin position="696"/>
        <end position="711"/>
    </location>
</feature>
<comment type="caution">
    <text evidence="8">Lacks conserved residue(s) required for the propagation of feature annotation.</text>
</comment>
<dbReference type="InterPro" id="IPR041645">
    <property type="entry name" value="ADAMTS_CR_2"/>
</dbReference>
<dbReference type="Gene3D" id="3.40.1620.60">
    <property type="match status" value="1"/>
</dbReference>
<feature type="region of interest" description="Disordered" evidence="9">
    <location>
        <begin position="560"/>
        <end position="898"/>
    </location>
</feature>
<evidence type="ECO:0000256" key="7">
    <source>
        <dbReference type="ARBA" id="ARBA00023180"/>
    </source>
</evidence>
<proteinExistence type="predicted"/>